<evidence type="ECO:0000256" key="8">
    <source>
        <dbReference type="HAMAP-Rule" id="MF_00164"/>
    </source>
</evidence>
<evidence type="ECO:0000256" key="2">
    <source>
        <dbReference type="ARBA" id="ARBA00012916"/>
    </source>
</evidence>
<feature type="domain" description="SIS" evidence="10">
    <location>
        <begin position="485"/>
        <end position="634"/>
    </location>
</feature>
<keyword evidence="6" id="KW-0677">Repeat</keyword>
<sequence length="644" mass="71862">MCGIVGYIGSKYAAPVLVNALKKLEYRGYDSAGIAVLEDEDIVVRKVKGALKNLVENITDKVIKTSESMSESECEKREQELIQETSKYVKGTLGIGHTRWATHGEPSNVNAHPHLNEDGTIAIVHNGIVENYAKLKAWLQGEGIVFKSQTDTEVIAHTINFYYEQFGDIFQAVTASLKKLEGSYALGVLCSDYPDRIIAARKESPLIVGLGKGENFIASDVPAVLEYTREVYFLEQKEIAVLYEDHVDLFDEDGNKIIKQPYHVEWDISSAEKNGYEHFMLKEIHEQPKALHDTIHPRLVFDGEKPVDIKFDDLNFDEAFKNAGRIVITACGTSYHASVVAKYAFEKFARIPVVVDTASEFRYRNPILKKDDVFIIITQSGETADTLAALRLAKENGVRVIAITNCVGSTASREADDVIYTWAGPEIAVASTKAYTTQLACLYLLALKCADLRKTISAQEYQHNIQELYSLSDKVSEILEDKTSIQKFVSRNFNKTKIFYIGRNFDSATSLECALKLKEVSYMHSEAFAAGELKHGPIALVDESTIVVAIATQKSLYDKIASNIEEVKSRICTTLVITQKSCNRFKNDEEKVIYDEVVKVPDTEDAFAPILSVIPAQLLAYYCAVHRGMNPDKPRNLAKSVTVE</sequence>
<dbReference type="EMBL" id="JACHFR010000002">
    <property type="protein sequence ID" value="MBB5219026.1"/>
    <property type="molecule type" value="Genomic_DNA"/>
</dbReference>
<accession>A0A840SGI4</accession>
<keyword evidence="7" id="KW-0315">Glutamine amidotransferase</keyword>
<evidence type="ECO:0000256" key="5">
    <source>
        <dbReference type="ARBA" id="ARBA00022679"/>
    </source>
</evidence>
<feature type="domain" description="Glutamine amidotransferase type-2" evidence="9">
    <location>
        <begin position="2"/>
        <end position="245"/>
    </location>
</feature>
<dbReference type="PROSITE" id="PS51464">
    <property type="entry name" value="SIS"/>
    <property type="match status" value="2"/>
</dbReference>
<dbReference type="CDD" id="cd05009">
    <property type="entry name" value="SIS_GlmS_GlmD_2"/>
    <property type="match status" value="1"/>
</dbReference>
<dbReference type="GO" id="GO:0097367">
    <property type="term" value="F:carbohydrate derivative binding"/>
    <property type="evidence" value="ECO:0007669"/>
    <property type="project" value="InterPro"/>
</dbReference>
<dbReference type="SUPFAM" id="SSF53697">
    <property type="entry name" value="SIS domain"/>
    <property type="match status" value="1"/>
</dbReference>
<dbReference type="EC" id="2.6.1.16" evidence="2 8"/>
<dbReference type="InterPro" id="IPR017932">
    <property type="entry name" value="GATase_2_dom"/>
</dbReference>
<dbReference type="Pfam" id="PF13522">
    <property type="entry name" value="GATase_6"/>
    <property type="match status" value="1"/>
</dbReference>
<protein>
    <recommendedName>
        <fullName evidence="3 8">Glutamine--fructose-6-phosphate aminotransferase [isomerizing]</fullName>
        <ecNumber evidence="2 8">2.6.1.16</ecNumber>
    </recommendedName>
    <alternativeName>
        <fullName evidence="8">D-fructose-6-phosphate amidotransferase</fullName>
    </alternativeName>
    <alternativeName>
        <fullName evidence="8">GFAT</fullName>
    </alternativeName>
    <alternativeName>
        <fullName evidence="8">Glucosamine-6-phosphate synthase</fullName>
    </alternativeName>
    <alternativeName>
        <fullName evidence="8">Hexosephosphate aminotransferase</fullName>
    </alternativeName>
    <alternativeName>
        <fullName evidence="8">L-glutamine--D-fructose-6-phosphate amidotransferase</fullName>
    </alternativeName>
</protein>
<dbReference type="PANTHER" id="PTHR10937">
    <property type="entry name" value="GLUCOSAMINE--FRUCTOSE-6-PHOSPHATE AMINOTRANSFERASE, ISOMERIZING"/>
    <property type="match status" value="1"/>
</dbReference>
<dbReference type="InterPro" id="IPR035490">
    <property type="entry name" value="GlmS/FrlB_SIS"/>
</dbReference>
<evidence type="ECO:0000256" key="1">
    <source>
        <dbReference type="ARBA" id="ARBA00001031"/>
    </source>
</evidence>
<dbReference type="Gene3D" id="3.40.50.10490">
    <property type="entry name" value="Glucose-6-phosphate isomerase like protein, domain 1"/>
    <property type="match status" value="2"/>
</dbReference>
<evidence type="ECO:0000256" key="6">
    <source>
        <dbReference type="ARBA" id="ARBA00022737"/>
    </source>
</evidence>
<dbReference type="CDD" id="cd05008">
    <property type="entry name" value="SIS_GlmS_GlmD_1"/>
    <property type="match status" value="1"/>
</dbReference>
<reference evidence="12 14" key="1">
    <citation type="submission" date="2018-08" db="EMBL/GenBank/DDBJ databases">
        <title>The first complete genome of Treponema rectale (CHPAT), a commensal spirochete of the bovine rectum.</title>
        <authorList>
            <person name="Staton G.J."/>
            <person name="Clegg S.R."/>
            <person name="Carter S.D."/>
            <person name="Radford A.D."/>
            <person name="Darby A."/>
            <person name="Hall N."/>
            <person name="Birtles R.J."/>
            <person name="Evans N.J."/>
        </authorList>
    </citation>
    <scope>NUCLEOTIDE SEQUENCE [LARGE SCALE GENOMIC DNA]</scope>
    <source>
        <strain evidence="12 14">CHPA</strain>
    </source>
</reference>
<dbReference type="Gene3D" id="3.60.20.10">
    <property type="entry name" value="Glutamine Phosphoribosylpyrophosphate, subunit 1, domain 1"/>
    <property type="match status" value="1"/>
</dbReference>
<comment type="subunit">
    <text evidence="8">Homodimer.</text>
</comment>
<dbReference type="GO" id="GO:0005829">
    <property type="term" value="C:cytosol"/>
    <property type="evidence" value="ECO:0007669"/>
    <property type="project" value="TreeGrafter"/>
</dbReference>
<keyword evidence="4 8" id="KW-0032">Aminotransferase</keyword>
<dbReference type="HAMAP" id="MF_00164">
    <property type="entry name" value="GlmS"/>
    <property type="match status" value="1"/>
</dbReference>
<dbReference type="NCBIfam" id="NF001484">
    <property type="entry name" value="PRK00331.1"/>
    <property type="match status" value="1"/>
</dbReference>
<dbReference type="KEGG" id="trc:DYE49_11645"/>
<evidence type="ECO:0000259" key="10">
    <source>
        <dbReference type="PROSITE" id="PS51464"/>
    </source>
</evidence>
<dbReference type="GO" id="GO:0004360">
    <property type="term" value="F:glutamine-fructose-6-phosphate transaminase (isomerizing) activity"/>
    <property type="evidence" value="ECO:0007669"/>
    <property type="project" value="UniProtKB-UniRule"/>
</dbReference>
<dbReference type="CDD" id="cd00714">
    <property type="entry name" value="GFAT"/>
    <property type="match status" value="1"/>
</dbReference>
<reference evidence="11 13" key="2">
    <citation type="submission" date="2020-08" db="EMBL/GenBank/DDBJ databases">
        <title>Genomic Encyclopedia of Type Strains, Phase IV (KMG-IV): sequencing the most valuable type-strain genomes for metagenomic binning, comparative biology and taxonomic classification.</title>
        <authorList>
            <person name="Goeker M."/>
        </authorList>
    </citation>
    <scope>NUCLEOTIDE SEQUENCE [LARGE SCALE GENOMIC DNA]</scope>
    <source>
        <strain evidence="11 13">DSM 103679</strain>
    </source>
</reference>
<name>A0A840SGI4_9SPIR</name>
<keyword evidence="5 8" id="KW-0808">Transferase</keyword>
<evidence type="ECO:0000313" key="11">
    <source>
        <dbReference type="EMBL" id="MBB5219026.1"/>
    </source>
</evidence>
<comment type="catalytic activity">
    <reaction evidence="1 8">
        <text>D-fructose 6-phosphate + L-glutamine = D-glucosamine 6-phosphate + L-glutamate</text>
        <dbReference type="Rhea" id="RHEA:13237"/>
        <dbReference type="ChEBI" id="CHEBI:29985"/>
        <dbReference type="ChEBI" id="CHEBI:58359"/>
        <dbReference type="ChEBI" id="CHEBI:58725"/>
        <dbReference type="ChEBI" id="CHEBI:61527"/>
        <dbReference type="EC" id="2.6.1.16"/>
    </reaction>
</comment>
<dbReference type="FunFam" id="3.40.50.10490:FF:000002">
    <property type="entry name" value="Glutamine--fructose-6-phosphate aminotransferase [isomerizing]"/>
    <property type="match status" value="1"/>
</dbReference>
<dbReference type="InterPro" id="IPR005855">
    <property type="entry name" value="GFAT"/>
</dbReference>
<dbReference type="InterPro" id="IPR047084">
    <property type="entry name" value="GFAT_N"/>
</dbReference>
<proteinExistence type="inferred from homology"/>
<feature type="active site" description="Nucleophile; for GATase activity" evidence="8">
    <location>
        <position position="2"/>
    </location>
</feature>
<dbReference type="AlphaFoldDB" id="A0A840SGI4"/>
<feature type="initiator methionine" description="Removed" evidence="8">
    <location>
        <position position="1"/>
    </location>
</feature>
<dbReference type="RefSeq" id="WP_184652463.1">
    <property type="nucleotide sequence ID" value="NZ_JACHFR010000002.1"/>
</dbReference>
<evidence type="ECO:0000313" key="13">
    <source>
        <dbReference type="Proteomes" id="UP000578697"/>
    </source>
</evidence>
<evidence type="ECO:0000256" key="4">
    <source>
        <dbReference type="ARBA" id="ARBA00022576"/>
    </source>
</evidence>
<dbReference type="InterPro" id="IPR001347">
    <property type="entry name" value="SIS_dom"/>
</dbReference>
<gene>
    <name evidence="8 12" type="primary">glmS</name>
    <name evidence="12" type="ORF">DYE49_11645</name>
    <name evidence="11" type="ORF">HNP77_001395</name>
</gene>
<evidence type="ECO:0000259" key="9">
    <source>
        <dbReference type="PROSITE" id="PS51278"/>
    </source>
</evidence>
<keyword evidence="13" id="KW-1185">Reference proteome</keyword>
<dbReference type="Proteomes" id="UP000593591">
    <property type="component" value="Chromosome"/>
</dbReference>
<dbReference type="NCBIfam" id="TIGR01135">
    <property type="entry name" value="glmS"/>
    <property type="match status" value="1"/>
</dbReference>
<dbReference type="EMBL" id="CP031517">
    <property type="protein sequence ID" value="QOS41062.1"/>
    <property type="molecule type" value="Genomic_DNA"/>
</dbReference>
<feature type="domain" description="SIS" evidence="10">
    <location>
        <begin position="316"/>
        <end position="455"/>
    </location>
</feature>
<dbReference type="GO" id="GO:0006487">
    <property type="term" value="P:protein N-linked glycosylation"/>
    <property type="evidence" value="ECO:0007669"/>
    <property type="project" value="TreeGrafter"/>
</dbReference>
<dbReference type="FunFam" id="3.40.50.10490:FF:000001">
    <property type="entry name" value="Glutamine--fructose-6-phosphate aminotransferase [isomerizing]"/>
    <property type="match status" value="1"/>
</dbReference>
<dbReference type="InterPro" id="IPR035466">
    <property type="entry name" value="GlmS/AgaS_SIS"/>
</dbReference>
<dbReference type="InterPro" id="IPR029055">
    <property type="entry name" value="Ntn_hydrolases_N"/>
</dbReference>
<dbReference type="InterPro" id="IPR046348">
    <property type="entry name" value="SIS_dom_sf"/>
</dbReference>
<evidence type="ECO:0000313" key="12">
    <source>
        <dbReference type="EMBL" id="QOS41062.1"/>
    </source>
</evidence>
<dbReference type="Proteomes" id="UP000578697">
    <property type="component" value="Unassembled WGS sequence"/>
</dbReference>
<dbReference type="PROSITE" id="PS51278">
    <property type="entry name" value="GATASE_TYPE_2"/>
    <property type="match status" value="1"/>
</dbReference>
<dbReference type="GO" id="GO:0006002">
    <property type="term" value="P:fructose 6-phosphate metabolic process"/>
    <property type="evidence" value="ECO:0007669"/>
    <property type="project" value="TreeGrafter"/>
</dbReference>
<dbReference type="SUPFAM" id="SSF56235">
    <property type="entry name" value="N-terminal nucleophile aminohydrolases (Ntn hydrolases)"/>
    <property type="match status" value="1"/>
</dbReference>
<comment type="subcellular location">
    <subcellularLocation>
        <location evidence="8">Cytoplasm</location>
    </subcellularLocation>
</comment>
<feature type="active site" description="For Fru-6P isomerization activity" evidence="8">
    <location>
        <position position="639"/>
    </location>
</feature>
<keyword evidence="8" id="KW-0963">Cytoplasm</keyword>
<dbReference type="PANTHER" id="PTHR10937:SF0">
    <property type="entry name" value="GLUTAMINE--FRUCTOSE-6-PHOSPHATE TRANSAMINASE (ISOMERIZING)"/>
    <property type="match status" value="1"/>
</dbReference>
<dbReference type="Pfam" id="PF01380">
    <property type="entry name" value="SIS"/>
    <property type="match status" value="2"/>
</dbReference>
<dbReference type="GO" id="GO:0006047">
    <property type="term" value="P:UDP-N-acetylglucosamine metabolic process"/>
    <property type="evidence" value="ECO:0007669"/>
    <property type="project" value="TreeGrafter"/>
</dbReference>
<evidence type="ECO:0000256" key="3">
    <source>
        <dbReference type="ARBA" id="ARBA00016090"/>
    </source>
</evidence>
<evidence type="ECO:0000313" key="14">
    <source>
        <dbReference type="Proteomes" id="UP000593591"/>
    </source>
</evidence>
<evidence type="ECO:0000256" key="7">
    <source>
        <dbReference type="ARBA" id="ARBA00022962"/>
    </source>
</evidence>
<dbReference type="GO" id="GO:0046349">
    <property type="term" value="P:amino sugar biosynthetic process"/>
    <property type="evidence" value="ECO:0007669"/>
    <property type="project" value="UniProtKB-ARBA"/>
</dbReference>
<organism evidence="11 13">
    <name type="scientific">Treponema rectale</name>
    <dbReference type="NCBI Taxonomy" id="744512"/>
    <lineage>
        <taxon>Bacteria</taxon>
        <taxon>Pseudomonadati</taxon>
        <taxon>Spirochaetota</taxon>
        <taxon>Spirochaetia</taxon>
        <taxon>Spirochaetales</taxon>
        <taxon>Treponemataceae</taxon>
        <taxon>Treponema</taxon>
    </lineage>
</organism>
<dbReference type="GO" id="GO:0005975">
    <property type="term" value="P:carbohydrate metabolic process"/>
    <property type="evidence" value="ECO:0007669"/>
    <property type="project" value="UniProtKB-UniRule"/>
</dbReference>
<comment type="function">
    <text evidence="8">Catalyzes the first step in hexosamine metabolism, converting fructose-6P into glucosamine-6P using glutamine as a nitrogen source.</text>
</comment>